<dbReference type="AlphaFoldDB" id="A0A8J6MG86"/>
<dbReference type="EMBL" id="JACOPQ010000003">
    <property type="protein sequence ID" value="MBC5736368.1"/>
    <property type="molecule type" value="Genomic_DNA"/>
</dbReference>
<dbReference type="InterPro" id="IPR018060">
    <property type="entry name" value="HTH_AraC"/>
</dbReference>
<keyword evidence="8" id="KW-1185">Reference proteome</keyword>
<dbReference type="SUPFAM" id="SSF46689">
    <property type="entry name" value="Homeodomain-like"/>
    <property type="match status" value="2"/>
</dbReference>
<keyword evidence="2" id="KW-0805">Transcription regulation</keyword>
<dbReference type="Gene3D" id="1.10.10.60">
    <property type="entry name" value="Homeodomain-like"/>
    <property type="match status" value="2"/>
</dbReference>
<dbReference type="InterPro" id="IPR050204">
    <property type="entry name" value="AraC_XylS_family_regulators"/>
</dbReference>
<dbReference type="PANTHER" id="PTHR46796:SF13">
    <property type="entry name" value="HTH-TYPE TRANSCRIPTIONAL ACTIVATOR RHAS"/>
    <property type="match status" value="1"/>
</dbReference>
<proteinExistence type="predicted"/>
<evidence type="ECO:0000256" key="2">
    <source>
        <dbReference type="ARBA" id="ARBA00023015"/>
    </source>
</evidence>
<dbReference type="InterPro" id="IPR037923">
    <property type="entry name" value="HTH-like"/>
</dbReference>
<keyword evidence="4" id="KW-0010">Activator</keyword>
<comment type="caution">
    <text evidence="7">The sequence shown here is derived from an EMBL/GenBank/DDBJ whole genome shotgun (WGS) entry which is preliminary data.</text>
</comment>
<dbReference type="Pfam" id="PF02311">
    <property type="entry name" value="AraC_binding"/>
    <property type="match status" value="1"/>
</dbReference>
<dbReference type="InterPro" id="IPR009057">
    <property type="entry name" value="Homeodomain-like_sf"/>
</dbReference>
<dbReference type="Proteomes" id="UP000607645">
    <property type="component" value="Unassembled WGS sequence"/>
</dbReference>
<dbReference type="Gene3D" id="2.60.120.10">
    <property type="entry name" value="Jelly Rolls"/>
    <property type="match status" value="1"/>
</dbReference>
<keyword evidence="5" id="KW-0804">Transcription</keyword>
<dbReference type="SMART" id="SM00342">
    <property type="entry name" value="HTH_ARAC"/>
    <property type="match status" value="1"/>
</dbReference>
<evidence type="ECO:0000256" key="4">
    <source>
        <dbReference type="ARBA" id="ARBA00023159"/>
    </source>
</evidence>
<dbReference type="InterPro" id="IPR014710">
    <property type="entry name" value="RmlC-like_jellyroll"/>
</dbReference>
<feature type="domain" description="HTH araC/xylS-type" evidence="6">
    <location>
        <begin position="174"/>
        <end position="273"/>
    </location>
</feature>
<dbReference type="RefSeq" id="WP_155147938.1">
    <property type="nucleotide sequence ID" value="NZ_JACOPQ010000003.1"/>
</dbReference>
<sequence length="276" mass="30962">MSAAETRIHNALIQNMPAGYHFDTHMHRTVEIFICLSGAITITVLGAPLAVRAGEYLLVFPNVLHSCDIPQDGPCSILQMHFYPESLPQLAYQCSSSESCFIFELALDKRKFFKGRSTPQLAACLEGVRAELANPQDGGRNMLEAYLTLLNILLSRDLYDRAPKSQLYENRHLMRATIHINEHCTEKLTVGGVAEAVGISAGYLTRLFREELNLGVSTYITYVRISKAIDFMFANPNYPLTSLALEMGFCSLQHFSKIFKDKMGVSPKKYFSIRPI</sequence>
<evidence type="ECO:0000256" key="3">
    <source>
        <dbReference type="ARBA" id="ARBA00023125"/>
    </source>
</evidence>
<accession>A0A8J6MG86</accession>
<gene>
    <name evidence="7" type="ORF">H8S62_05015</name>
</gene>
<dbReference type="PANTHER" id="PTHR46796">
    <property type="entry name" value="HTH-TYPE TRANSCRIPTIONAL ACTIVATOR RHAS-RELATED"/>
    <property type="match status" value="1"/>
</dbReference>
<evidence type="ECO:0000256" key="5">
    <source>
        <dbReference type="ARBA" id="ARBA00023163"/>
    </source>
</evidence>
<evidence type="ECO:0000259" key="6">
    <source>
        <dbReference type="PROSITE" id="PS01124"/>
    </source>
</evidence>
<dbReference type="SUPFAM" id="SSF51215">
    <property type="entry name" value="Regulatory protein AraC"/>
    <property type="match status" value="1"/>
</dbReference>
<dbReference type="InterPro" id="IPR003313">
    <property type="entry name" value="AraC-bd"/>
</dbReference>
<dbReference type="GO" id="GO:0043565">
    <property type="term" value="F:sequence-specific DNA binding"/>
    <property type="evidence" value="ECO:0007669"/>
    <property type="project" value="InterPro"/>
</dbReference>
<evidence type="ECO:0000313" key="8">
    <source>
        <dbReference type="Proteomes" id="UP000607645"/>
    </source>
</evidence>
<name>A0A8J6MG86_9FIRM</name>
<dbReference type="PROSITE" id="PS01124">
    <property type="entry name" value="HTH_ARAC_FAMILY_2"/>
    <property type="match status" value="1"/>
</dbReference>
<dbReference type="GO" id="GO:0003700">
    <property type="term" value="F:DNA-binding transcription factor activity"/>
    <property type="evidence" value="ECO:0007669"/>
    <property type="project" value="InterPro"/>
</dbReference>
<evidence type="ECO:0000256" key="1">
    <source>
        <dbReference type="ARBA" id="ARBA00022490"/>
    </source>
</evidence>
<dbReference type="PROSITE" id="PS00041">
    <property type="entry name" value="HTH_ARAC_FAMILY_1"/>
    <property type="match status" value="1"/>
</dbReference>
<protein>
    <submittedName>
        <fullName evidence="7">AraC family transcriptional regulator</fullName>
    </submittedName>
</protein>
<dbReference type="Pfam" id="PF12833">
    <property type="entry name" value="HTH_18"/>
    <property type="match status" value="1"/>
</dbReference>
<dbReference type="InterPro" id="IPR018062">
    <property type="entry name" value="HTH_AraC-typ_CS"/>
</dbReference>
<dbReference type="CDD" id="cd02208">
    <property type="entry name" value="cupin_RmlC-like"/>
    <property type="match status" value="1"/>
</dbReference>
<keyword evidence="1" id="KW-0963">Cytoplasm</keyword>
<organism evidence="7 8">
    <name type="scientific">Lawsonibacter faecis</name>
    <dbReference type="NCBI Taxonomy" id="2763052"/>
    <lineage>
        <taxon>Bacteria</taxon>
        <taxon>Bacillati</taxon>
        <taxon>Bacillota</taxon>
        <taxon>Clostridia</taxon>
        <taxon>Eubacteriales</taxon>
        <taxon>Oscillospiraceae</taxon>
        <taxon>Lawsonibacter</taxon>
    </lineage>
</organism>
<keyword evidence="3" id="KW-0238">DNA-binding</keyword>
<evidence type="ECO:0000313" key="7">
    <source>
        <dbReference type="EMBL" id="MBC5736368.1"/>
    </source>
</evidence>
<reference evidence="7" key="1">
    <citation type="submission" date="2020-08" db="EMBL/GenBank/DDBJ databases">
        <title>Genome public.</title>
        <authorList>
            <person name="Liu C."/>
            <person name="Sun Q."/>
        </authorList>
    </citation>
    <scope>NUCLEOTIDE SEQUENCE</scope>
    <source>
        <strain evidence="7">NSJ-52</strain>
    </source>
</reference>